<proteinExistence type="predicted"/>
<dbReference type="PROSITE" id="PS00070">
    <property type="entry name" value="ALDEHYDE_DEHYDR_CYS"/>
    <property type="match status" value="1"/>
</dbReference>
<gene>
    <name evidence="3" type="ORF">ENW48_03570</name>
</gene>
<evidence type="ECO:0000313" key="3">
    <source>
        <dbReference type="EMBL" id="HGZ11282.1"/>
    </source>
</evidence>
<sequence length="423" mass="46845">MLPPFDQRLEIILKLSNELVAHKPQFQELAARELNFTYRDTDFEVEMAADRLRMFKEVAAELKVRRPLAGPEGFIGVMLSYNGSAWLNIVIASAYLVGNRVLVKFASRGRGLMELTREIYRPLLGDAVGFYFGGGREFLKECLTNPDIAGLVFFGYDKHLLPYEEAFRRAGKKLIFEGPGVDPFIVFADADLDLALEDLMTAKFAYSGQTCTAPKRILVERPIYEEFLARLVAKMETLVVGPPDDVRTQVSPLGSEVAVARIREQLADAVAKGGKILMGGKIEGNLVYPTLIRDAKDEMLGIKEECFGPVVFASPFDTAAEATARARNHQYGLRAAVFGGERAAQTAAALKGEDYCHPVPHYLFGKFGTVALNDTRLESWRGAFVTKPVGGYGYSGWIWETVAGRFQLKQGPKLITLETSLPE</sequence>
<name>A0A7C5EMV2_9BACT</name>
<reference evidence="3" key="1">
    <citation type="journal article" date="2020" name="mSystems">
        <title>Genome- and Community-Level Interaction Insights into Carbon Utilization and Element Cycling Functions of Hydrothermarchaeota in Hydrothermal Sediment.</title>
        <authorList>
            <person name="Zhou Z."/>
            <person name="Liu Y."/>
            <person name="Xu W."/>
            <person name="Pan J."/>
            <person name="Luo Z.H."/>
            <person name="Li M."/>
        </authorList>
    </citation>
    <scope>NUCLEOTIDE SEQUENCE [LARGE SCALE GENOMIC DNA]</scope>
    <source>
        <strain evidence="3">SpSt-853</strain>
    </source>
</reference>
<dbReference type="AlphaFoldDB" id="A0A7C5EMV2"/>
<evidence type="ECO:0000259" key="2">
    <source>
        <dbReference type="Pfam" id="PF00171"/>
    </source>
</evidence>
<dbReference type="InterPro" id="IPR016160">
    <property type="entry name" value="Ald_DH_CS_CYS"/>
</dbReference>
<dbReference type="EMBL" id="DTKJ01000022">
    <property type="protein sequence ID" value="HGZ11282.1"/>
    <property type="molecule type" value="Genomic_DNA"/>
</dbReference>
<dbReference type="Gene3D" id="3.40.605.10">
    <property type="entry name" value="Aldehyde Dehydrogenase, Chain A, domain 1"/>
    <property type="match status" value="1"/>
</dbReference>
<dbReference type="InterPro" id="IPR015590">
    <property type="entry name" value="Aldehyde_DH_dom"/>
</dbReference>
<dbReference type="Gene3D" id="3.40.309.10">
    <property type="entry name" value="Aldehyde Dehydrogenase, Chain A, domain 2"/>
    <property type="match status" value="1"/>
</dbReference>
<accession>A0A7C5EMV2</accession>
<organism evidence="3">
    <name type="scientific">Desulfobacca acetoxidans</name>
    <dbReference type="NCBI Taxonomy" id="60893"/>
    <lineage>
        <taxon>Bacteria</taxon>
        <taxon>Pseudomonadati</taxon>
        <taxon>Thermodesulfobacteriota</taxon>
        <taxon>Desulfobaccia</taxon>
        <taxon>Desulfobaccales</taxon>
        <taxon>Desulfobaccaceae</taxon>
        <taxon>Desulfobacca</taxon>
    </lineage>
</organism>
<dbReference type="Pfam" id="PF00171">
    <property type="entry name" value="Aldedh"/>
    <property type="match status" value="1"/>
</dbReference>
<dbReference type="InterPro" id="IPR016163">
    <property type="entry name" value="Ald_DH_C"/>
</dbReference>
<protein>
    <submittedName>
        <fullName evidence="3">Aldehyde dehydrogenase family protein</fullName>
    </submittedName>
</protein>
<dbReference type="PANTHER" id="PTHR11699">
    <property type="entry name" value="ALDEHYDE DEHYDROGENASE-RELATED"/>
    <property type="match status" value="1"/>
</dbReference>
<evidence type="ECO:0000256" key="1">
    <source>
        <dbReference type="ARBA" id="ARBA00023002"/>
    </source>
</evidence>
<dbReference type="SUPFAM" id="SSF53720">
    <property type="entry name" value="ALDH-like"/>
    <property type="match status" value="1"/>
</dbReference>
<dbReference type="InterPro" id="IPR016161">
    <property type="entry name" value="Ald_DH/histidinol_DH"/>
</dbReference>
<feature type="domain" description="Aldehyde dehydrogenase" evidence="2">
    <location>
        <begin position="4"/>
        <end position="349"/>
    </location>
</feature>
<dbReference type="InterPro" id="IPR016162">
    <property type="entry name" value="Ald_DH_N"/>
</dbReference>
<comment type="caution">
    <text evidence="3">The sequence shown here is derived from an EMBL/GenBank/DDBJ whole genome shotgun (WGS) entry which is preliminary data.</text>
</comment>
<keyword evidence="1" id="KW-0560">Oxidoreductase</keyword>
<dbReference type="GO" id="GO:0016620">
    <property type="term" value="F:oxidoreductase activity, acting on the aldehyde or oxo group of donors, NAD or NADP as acceptor"/>
    <property type="evidence" value="ECO:0007669"/>
    <property type="project" value="InterPro"/>
</dbReference>